<feature type="signal peptide" evidence="6">
    <location>
        <begin position="1"/>
        <end position="20"/>
    </location>
</feature>
<evidence type="ECO:0000256" key="3">
    <source>
        <dbReference type="ARBA" id="ARBA00022512"/>
    </source>
</evidence>
<dbReference type="OrthoDB" id="4225815at2759"/>
<dbReference type="SMART" id="SM00075">
    <property type="entry name" value="HYDRO"/>
    <property type="match status" value="1"/>
</dbReference>
<keyword evidence="3 6" id="KW-0134">Cell wall</keyword>
<proteinExistence type="inferred from homology"/>
<feature type="chain" id="PRO_5016486083" description="Hydrophobin" evidence="6">
    <location>
        <begin position="21"/>
        <end position="115"/>
    </location>
</feature>
<dbReference type="InterPro" id="IPR001338">
    <property type="entry name" value="Class_I_Hydrophobin"/>
</dbReference>
<dbReference type="AlphaFoldDB" id="A0A371D1Z7"/>
<reference evidence="7 8" key="1">
    <citation type="journal article" date="2018" name="Biotechnol. Biofuels">
        <title>Integrative visual omics of the white-rot fungus Polyporus brumalis exposes the biotechnological potential of its oxidative enzymes for delignifying raw plant biomass.</title>
        <authorList>
            <person name="Miyauchi S."/>
            <person name="Rancon A."/>
            <person name="Drula E."/>
            <person name="Hage H."/>
            <person name="Chaduli D."/>
            <person name="Favel A."/>
            <person name="Grisel S."/>
            <person name="Henrissat B."/>
            <person name="Herpoel-Gimbert I."/>
            <person name="Ruiz-Duenas F.J."/>
            <person name="Chevret D."/>
            <person name="Hainaut M."/>
            <person name="Lin J."/>
            <person name="Wang M."/>
            <person name="Pangilinan J."/>
            <person name="Lipzen A."/>
            <person name="Lesage-Meessen L."/>
            <person name="Navarro D."/>
            <person name="Riley R."/>
            <person name="Grigoriev I.V."/>
            <person name="Zhou S."/>
            <person name="Raouche S."/>
            <person name="Rosso M.N."/>
        </authorList>
    </citation>
    <scope>NUCLEOTIDE SEQUENCE [LARGE SCALE GENOMIC DNA]</scope>
    <source>
        <strain evidence="7 8">BRFM 1820</strain>
    </source>
</reference>
<gene>
    <name evidence="7" type="ORF">OH76DRAFT_1443056</name>
</gene>
<organism evidence="7 8">
    <name type="scientific">Lentinus brumalis</name>
    <dbReference type="NCBI Taxonomy" id="2498619"/>
    <lineage>
        <taxon>Eukaryota</taxon>
        <taxon>Fungi</taxon>
        <taxon>Dikarya</taxon>
        <taxon>Basidiomycota</taxon>
        <taxon>Agaricomycotina</taxon>
        <taxon>Agaricomycetes</taxon>
        <taxon>Polyporales</taxon>
        <taxon>Polyporaceae</taxon>
        <taxon>Lentinus</taxon>
    </lineage>
</organism>
<name>A0A371D1Z7_9APHY</name>
<keyword evidence="5 6" id="KW-1015">Disulfide bond</keyword>
<evidence type="ECO:0000313" key="7">
    <source>
        <dbReference type="EMBL" id="RDX46557.1"/>
    </source>
</evidence>
<accession>A0A371D1Z7</accession>
<protein>
    <recommendedName>
        <fullName evidence="6">Hydrophobin</fullName>
    </recommendedName>
</protein>
<evidence type="ECO:0000256" key="1">
    <source>
        <dbReference type="ARBA" id="ARBA00004191"/>
    </source>
</evidence>
<keyword evidence="8" id="KW-1185">Reference proteome</keyword>
<dbReference type="EMBL" id="KZ857426">
    <property type="protein sequence ID" value="RDX46557.1"/>
    <property type="molecule type" value="Genomic_DNA"/>
</dbReference>
<dbReference type="GO" id="GO:0005199">
    <property type="term" value="F:structural constituent of cell wall"/>
    <property type="evidence" value="ECO:0007669"/>
    <property type="project" value="InterPro"/>
</dbReference>
<evidence type="ECO:0000256" key="6">
    <source>
        <dbReference type="RuleBase" id="RU365009"/>
    </source>
</evidence>
<evidence type="ECO:0000313" key="8">
    <source>
        <dbReference type="Proteomes" id="UP000256964"/>
    </source>
</evidence>
<comment type="subcellular location">
    <subcellularLocation>
        <location evidence="1 6">Secreted</location>
        <location evidence="1 6">Cell wall</location>
    </subcellularLocation>
</comment>
<keyword evidence="4 6" id="KW-0964">Secreted</keyword>
<dbReference type="STRING" id="139420.A0A371D1Z7"/>
<dbReference type="CDD" id="cd23507">
    <property type="entry name" value="hydrophobin_I"/>
    <property type="match status" value="1"/>
</dbReference>
<comment type="similarity">
    <text evidence="2 6">Belongs to the fungal hydrophobin family.</text>
</comment>
<sequence>MMYTRVAALFLAALPALAAATPVLESRGGGGGSSCSTGELKCCNTVQSASDPSTATLAGLLGVVLGPVTGEVGLGCTPISVVSIASGNACKAQAVCCTNNSYGTLVSAGCIPIEL</sequence>
<evidence type="ECO:0000256" key="2">
    <source>
        <dbReference type="ARBA" id="ARBA00010446"/>
    </source>
</evidence>
<keyword evidence="6" id="KW-0732">Signal</keyword>
<dbReference type="Proteomes" id="UP000256964">
    <property type="component" value="Unassembled WGS sequence"/>
</dbReference>
<dbReference type="Pfam" id="PF01185">
    <property type="entry name" value="Hydrophobin"/>
    <property type="match status" value="1"/>
</dbReference>
<evidence type="ECO:0000256" key="5">
    <source>
        <dbReference type="ARBA" id="ARBA00023157"/>
    </source>
</evidence>
<evidence type="ECO:0000256" key="4">
    <source>
        <dbReference type="ARBA" id="ARBA00022525"/>
    </source>
</evidence>
<dbReference type="GO" id="GO:0009277">
    <property type="term" value="C:fungal-type cell wall"/>
    <property type="evidence" value="ECO:0007669"/>
    <property type="project" value="InterPro"/>
</dbReference>